<feature type="chain" id="PRO_5035748836" evidence="1">
    <location>
        <begin position="20"/>
        <end position="130"/>
    </location>
</feature>
<feature type="signal peptide" evidence="1">
    <location>
        <begin position="1"/>
        <end position="19"/>
    </location>
</feature>
<organism evidence="2 3">
    <name type="scientific">Argiope bruennichi</name>
    <name type="common">Wasp spider</name>
    <name type="synonym">Aranea bruennichi</name>
    <dbReference type="NCBI Taxonomy" id="94029"/>
    <lineage>
        <taxon>Eukaryota</taxon>
        <taxon>Metazoa</taxon>
        <taxon>Ecdysozoa</taxon>
        <taxon>Arthropoda</taxon>
        <taxon>Chelicerata</taxon>
        <taxon>Arachnida</taxon>
        <taxon>Araneae</taxon>
        <taxon>Araneomorphae</taxon>
        <taxon>Entelegynae</taxon>
        <taxon>Araneoidea</taxon>
        <taxon>Araneidae</taxon>
        <taxon>Argiope</taxon>
    </lineage>
</organism>
<keyword evidence="3" id="KW-1185">Reference proteome</keyword>
<gene>
    <name evidence="2" type="ORF">HNY73_011865</name>
</gene>
<name>A0A8T0EUQ7_ARGBR</name>
<evidence type="ECO:0000256" key="1">
    <source>
        <dbReference type="SAM" id="SignalP"/>
    </source>
</evidence>
<dbReference type="Proteomes" id="UP000807504">
    <property type="component" value="Unassembled WGS sequence"/>
</dbReference>
<dbReference type="EMBL" id="JABXBU010001863">
    <property type="protein sequence ID" value="KAF8781474.1"/>
    <property type="molecule type" value="Genomic_DNA"/>
</dbReference>
<proteinExistence type="predicted"/>
<dbReference type="AlphaFoldDB" id="A0A8T0EUQ7"/>
<comment type="caution">
    <text evidence="2">The sequence shown here is derived from an EMBL/GenBank/DDBJ whole genome shotgun (WGS) entry which is preliminary data.</text>
</comment>
<protein>
    <submittedName>
        <fullName evidence="2">Uncharacterized protein</fullName>
    </submittedName>
</protein>
<sequence>MHFTTLVVLLFLFIAAIDSTQDEEMLLKLVKMLMCDEEFAEIREAMEECSKDQDYSIDLEIYKICGVELSSSDMAGIGNYYCITSIEEIIRDSKCFAKNIKEMGKEEELKQRSKPVEECMKATLDQKKRK</sequence>
<reference evidence="2" key="1">
    <citation type="journal article" date="2020" name="bioRxiv">
        <title>Chromosome-level reference genome of the European wasp spider Argiope bruennichi: a resource for studies on range expansion and evolutionary adaptation.</title>
        <authorList>
            <person name="Sheffer M.M."/>
            <person name="Hoppe A."/>
            <person name="Krehenwinkel H."/>
            <person name="Uhl G."/>
            <person name="Kuss A.W."/>
            <person name="Jensen L."/>
            <person name="Jensen C."/>
            <person name="Gillespie R.G."/>
            <person name="Hoff K.J."/>
            <person name="Prost S."/>
        </authorList>
    </citation>
    <scope>NUCLEOTIDE SEQUENCE</scope>
</reference>
<reference evidence="2" key="2">
    <citation type="submission" date="2020-06" db="EMBL/GenBank/DDBJ databases">
        <authorList>
            <person name="Sheffer M."/>
        </authorList>
    </citation>
    <scope>NUCLEOTIDE SEQUENCE</scope>
</reference>
<evidence type="ECO:0000313" key="3">
    <source>
        <dbReference type="Proteomes" id="UP000807504"/>
    </source>
</evidence>
<evidence type="ECO:0000313" key="2">
    <source>
        <dbReference type="EMBL" id="KAF8781474.1"/>
    </source>
</evidence>
<keyword evidence="1" id="KW-0732">Signal</keyword>
<accession>A0A8T0EUQ7</accession>